<dbReference type="PANTHER" id="PTHR43040:SF1">
    <property type="entry name" value="RIBONUCLEASE D"/>
    <property type="match status" value="1"/>
</dbReference>
<name>A0A4R0RMF0_9APHY</name>
<evidence type="ECO:0000256" key="1">
    <source>
        <dbReference type="SAM" id="MobiDB-lite"/>
    </source>
</evidence>
<dbReference type="Gene3D" id="3.30.420.10">
    <property type="entry name" value="Ribonuclease H-like superfamily/Ribonuclease H"/>
    <property type="match status" value="1"/>
</dbReference>
<organism evidence="3 4">
    <name type="scientific">Steccherinum ochraceum</name>
    <dbReference type="NCBI Taxonomy" id="92696"/>
    <lineage>
        <taxon>Eukaryota</taxon>
        <taxon>Fungi</taxon>
        <taxon>Dikarya</taxon>
        <taxon>Basidiomycota</taxon>
        <taxon>Agaricomycotina</taxon>
        <taxon>Agaricomycetes</taxon>
        <taxon>Polyporales</taxon>
        <taxon>Steccherinaceae</taxon>
        <taxon>Steccherinum</taxon>
    </lineage>
</organism>
<sequence length="368" mass="41421">MPPKTEQEPAKPEPMAVQFTYVENYNQLPKVVQKLSRSSHLILDCEGQSIGSPEGILSLISVGTAGSKEIFVLDVLRLHDRTHPLLRPFLLLLQNPTVLKIVWDGRMDFAEILATYGVPLRGLLDLQIAEVVSRAGAREEQEYQRRGRLRRVFDKEITMDSSLRPLMRDFHVVAGLQGIIRECKIVENLAKDDEVVAMHKDGNSSFWLNRPLPPNLCAYAAADIKLISLTYDFFIRKAWITAANHATLVCKSTRYTSYFDSREKRQFANDMNVARLLPLDVVHEPEPTQYQCYLCMRMLNLGCFETLVTAPAPAPAYTGGRRGRGGSVQSRREPAGRPVPSHRRPCCRICAMCAKAGKVVIATDWLTL</sequence>
<keyword evidence="4" id="KW-1185">Reference proteome</keyword>
<protein>
    <recommendedName>
        <fullName evidence="2">3'-5' exonuclease domain-containing protein</fullName>
    </recommendedName>
</protein>
<evidence type="ECO:0000313" key="4">
    <source>
        <dbReference type="Proteomes" id="UP000292702"/>
    </source>
</evidence>
<dbReference type="SUPFAM" id="SSF53098">
    <property type="entry name" value="Ribonuclease H-like"/>
    <property type="match status" value="1"/>
</dbReference>
<comment type="caution">
    <text evidence="3">The sequence shown here is derived from an EMBL/GenBank/DDBJ whole genome shotgun (WGS) entry which is preliminary data.</text>
</comment>
<proteinExistence type="predicted"/>
<dbReference type="GO" id="GO:0008408">
    <property type="term" value="F:3'-5' exonuclease activity"/>
    <property type="evidence" value="ECO:0007669"/>
    <property type="project" value="InterPro"/>
</dbReference>
<dbReference type="InterPro" id="IPR012337">
    <property type="entry name" value="RNaseH-like_sf"/>
</dbReference>
<dbReference type="InterPro" id="IPR036397">
    <property type="entry name" value="RNaseH_sf"/>
</dbReference>
<reference evidence="3 4" key="1">
    <citation type="submission" date="2018-11" db="EMBL/GenBank/DDBJ databases">
        <title>Genome assembly of Steccherinum ochraceum LE-BIN_3174, the white-rot fungus of the Steccherinaceae family (The Residual Polyporoid clade, Polyporales, Basidiomycota).</title>
        <authorList>
            <person name="Fedorova T.V."/>
            <person name="Glazunova O.A."/>
            <person name="Landesman E.O."/>
            <person name="Moiseenko K.V."/>
            <person name="Psurtseva N.V."/>
            <person name="Savinova O.S."/>
            <person name="Shakhova N.V."/>
            <person name="Tyazhelova T.V."/>
            <person name="Vasina D.V."/>
        </authorList>
    </citation>
    <scope>NUCLEOTIDE SEQUENCE [LARGE SCALE GENOMIC DNA]</scope>
    <source>
        <strain evidence="3 4">LE-BIN_3174</strain>
    </source>
</reference>
<gene>
    <name evidence="3" type="ORF">EIP91_006307</name>
</gene>
<dbReference type="AlphaFoldDB" id="A0A4R0RMF0"/>
<dbReference type="InterPro" id="IPR002562">
    <property type="entry name" value="3'-5'_exonuclease_dom"/>
</dbReference>
<evidence type="ECO:0000313" key="3">
    <source>
        <dbReference type="EMBL" id="TCD69771.1"/>
    </source>
</evidence>
<dbReference type="EMBL" id="RWJN01000034">
    <property type="protein sequence ID" value="TCD69771.1"/>
    <property type="molecule type" value="Genomic_DNA"/>
</dbReference>
<dbReference type="Pfam" id="PF01612">
    <property type="entry name" value="DNA_pol_A_exo1"/>
    <property type="match status" value="1"/>
</dbReference>
<feature type="domain" description="3'-5' exonuclease" evidence="2">
    <location>
        <begin position="21"/>
        <end position="132"/>
    </location>
</feature>
<dbReference type="PANTHER" id="PTHR43040">
    <property type="entry name" value="RIBONUCLEASE D"/>
    <property type="match status" value="1"/>
</dbReference>
<feature type="region of interest" description="Disordered" evidence="1">
    <location>
        <begin position="318"/>
        <end position="339"/>
    </location>
</feature>
<accession>A0A4R0RMF0</accession>
<dbReference type="Proteomes" id="UP000292702">
    <property type="component" value="Unassembled WGS sequence"/>
</dbReference>
<dbReference type="OrthoDB" id="26838at2759"/>
<dbReference type="STRING" id="92696.A0A4R0RMF0"/>
<dbReference type="GO" id="GO:0003676">
    <property type="term" value="F:nucleic acid binding"/>
    <property type="evidence" value="ECO:0007669"/>
    <property type="project" value="InterPro"/>
</dbReference>
<evidence type="ECO:0000259" key="2">
    <source>
        <dbReference type="Pfam" id="PF01612"/>
    </source>
</evidence>
<dbReference type="GO" id="GO:0006139">
    <property type="term" value="P:nucleobase-containing compound metabolic process"/>
    <property type="evidence" value="ECO:0007669"/>
    <property type="project" value="InterPro"/>
</dbReference>